<evidence type="ECO:0000256" key="1">
    <source>
        <dbReference type="ARBA" id="ARBA00023172"/>
    </source>
</evidence>
<dbReference type="InterPro" id="IPR013762">
    <property type="entry name" value="Integrase-like_cat_sf"/>
</dbReference>
<dbReference type="GO" id="GO:0003677">
    <property type="term" value="F:DNA binding"/>
    <property type="evidence" value="ECO:0007669"/>
    <property type="project" value="InterPro"/>
</dbReference>
<dbReference type="SUPFAM" id="SSF56349">
    <property type="entry name" value="DNA breaking-rejoining enzymes"/>
    <property type="match status" value="1"/>
</dbReference>
<dbReference type="Proteomes" id="UP000297938">
    <property type="component" value="Unassembled WGS sequence"/>
</dbReference>
<evidence type="ECO:0000313" key="4">
    <source>
        <dbReference type="Proteomes" id="UP000297938"/>
    </source>
</evidence>
<feature type="domain" description="Tyr recombinase" evidence="2">
    <location>
        <begin position="1"/>
        <end position="67"/>
    </location>
</feature>
<dbReference type="GO" id="GO:0006310">
    <property type="term" value="P:DNA recombination"/>
    <property type="evidence" value="ECO:0007669"/>
    <property type="project" value="UniProtKB-KW"/>
</dbReference>
<dbReference type="InterPro" id="IPR002104">
    <property type="entry name" value="Integrase_catalytic"/>
</dbReference>
<dbReference type="GO" id="GO:0015074">
    <property type="term" value="P:DNA integration"/>
    <property type="evidence" value="ECO:0007669"/>
    <property type="project" value="InterPro"/>
</dbReference>
<evidence type="ECO:0000259" key="2">
    <source>
        <dbReference type="PROSITE" id="PS51898"/>
    </source>
</evidence>
<gene>
    <name evidence="3" type="ORF">CKN69_08910</name>
</gene>
<protein>
    <recommendedName>
        <fullName evidence="2">Tyr recombinase domain-containing protein</fullName>
    </recommendedName>
</protein>
<keyword evidence="1" id="KW-0233">DNA recombination</keyword>
<evidence type="ECO:0000313" key="3">
    <source>
        <dbReference type="EMBL" id="TFJ25587.1"/>
    </source>
</evidence>
<reference evidence="3 4" key="1">
    <citation type="journal article" date="2018" name="Int. J. Food Microbiol.">
        <title>Growth of Carnobacterium spp. isolated from chilled vacuum-packaged meat under relevant acidic conditions.</title>
        <authorList>
            <person name="Zhang P."/>
            <person name="Badoni M."/>
            <person name="Ganzle M."/>
            <person name="Yang X."/>
        </authorList>
    </citation>
    <scope>NUCLEOTIDE SEQUENCE [LARGE SCALE GENOMIC DNA]</scope>
    <source>
        <strain evidence="3 4">B2</strain>
    </source>
</reference>
<dbReference type="InterPro" id="IPR011010">
    <property type="entry name" value="DNA_brk_join_enz"/>
</dbReference>
<dbReference type="PROSITE" id="PS51898">
    <property type="entry name" value="TYR_RECOMBINASE"/>
    <property type="match status" value="1"/>
</dbReference>
<dbReference type="AlphaFoldDB" id="A0A7Z8G3X2"/>
<name>A0A7Z8G3X2_CARDV</name>
<dbReference type="Pfam" id="PF00589">
    <property type="entry name" value="Phage_integrase"/>
    <property type="match status" value="1"/>
</dbReference>
<accession>A0A7Z8G3X2</accession>
<sequence length="75" mass="8608">MLKVFIDKYKLEKITPHGFRHSHASILFSIPSIDIKDVQMRLGHANPTVTMNIYIHVSKKIKIVAADKFAEITNF</sequence>
<organism evidence="3 4">
    <name type="scientific">Carnobacterium divergens</name>
    <name type="common">Lactobacillus divergens</name>
    <dbReference type="NCBI Taxonomy" id="2748"/>
    <lineage>
        <taxon>Bacteria</taxon>
        <taxon>Bacillati</taxon>
        <taxon>Bacillota</taxon>
        <taxon>Bacilli</taxon>
        <taxon>Lactobacillales</taxon>
        <taxon>Carnobacteriaceae</taxon>
        <taxon>Carnobacterium</taxon>
    </lineage>
</organism>
<proteinExistence type="predicted"/>
<comment type="caution">
    <text evidence="3">The sequence shown here is derived from an EMBL/GenBank/DDBJ whole genome shotgun (WGS) entry which is preliminary data.</text>
</comment>
<dbReference type="Gene3D" id="1.10.443.10">
    <property type="entry name" value="Intergrase catalytic core"/>
    <property type="match status" value="1"/>
</dbReference>
<dbReference type="EMBL" id="NRPP01000015">
    <property type="protein sequence ID" value="TFJ25587.1"/>
    <property type="molecule type" value="Genomic_DNA"/>
</dbReference>